<gene>
    <name evidence="4" type="ORF">EQG79_11940</name>
</gene>
<protein>
    <submittedName>
        <fullName evidence="4">TetR/AcrR family transcriptional regulator</fullName>
    </submittedName>
</protein>
<evidence type="ECO:0000259" key="3">
    <source>
        <dbReference type="PROSITE" id="PS50977"/>
    </source>
</evidence>
<dbReference type="EMBL" id="SBLB01000003">
    <property type="protein sequence ID" value="RYC69317.1"/>
    <property type="molecule type" value="Genomic_DNA"/>
</dbReference>
<proteinExistence type="predicted"/>
<dbReference type="SUPFAM" id="SSF46689">
    <property type="entry name" value="Homeodomain-like"/>
    <property type="match status" value="1"/>
</dbReference>
<accession>A0A4Q2UIP6</accession>
<feature type="domain" description="HTH tetR-type" evidence="3">
    <location>
        <begin position="6"/>
        <end position="66"/>
    </location>
</feature>
<keyword evidence="1 2" id="KW-0238">DNA-binding</keyword>
<keyword evidence="5" id="KW-1185">Reference proteome</keyword>
<comment type="caution">
    <text evidence="4">The sequence shown here is derived from an EMBL/GenBank/DDBJ whole genome shotgun (WGS) entry which is preliminary data.</text>
</comment>
<evidence type="ECO:0000313" key="5">
    <source>
        <dbReference type="Proteomes" id="UP000290407"/>
    </source>
</evidence>
<evidence type="ECO:0000256" key="1">
    <source>
        <dbReference type="ARBA" id="ARBA00023125"/>
    </source>
</evidence>
<dbReference type="InterPro" id="IPR001647">
    <property type="entry name" value="HTH_TetR"/>
</dbReference>
<dbReference type="RefSeq" id="WP_077921112.1">
    <property type="nucleotide sequence ID" value="NZ_SBLB01000003.1"/>
</dbReference>
<name>A0A4Q2UIP6_9BACT</name>
<dbReference type="AlphaFoldDB" id="A0A4Q2UIP6"/>
<dbReference type="Proteomes" id="UP000290407">
    <property type="component" value="Unassembled WGS sequence"/>
</dbReference>
<dbReference type="Pfam" id="PF00440">
    <property type="entry name" value="TetR_N"/>
    <property type="match status" value="1"/>
</dbReference>
<organism evidence="4 5">
    <name type="scientific">Spirosoma sordidisoli</name>
    <dbReference type="NCBI Taxonomy" id="2502893"/>
    <lineage>
        <taxon>Bacteria</taxon>
        <taxon>Pseudomonadati</taxon>
        <taxon>Bacteroidota</taxon>
        <taxon>Cytophagia</taxon>
        <taxon>Cytophagales</taxon>
        <taxon>Cytophagaceae</taxon>
        <taxon>Spirosoma</taxon>
    </lineage>
</organism>
<evidence type="ECO:0000313" key="4">
    <source>
        <dbReference type="EMBL" id="RYC69317.1"/>
    </source>
</evidence>
<feature type="DNA-binding region" description="H-T-H motif" evidence="2">
    <location>
        <begin position="29"/>
        <end position="48"/>
    </location>
</feature>
<dbReference type="InterPro" id="IPR009057">
    <property type="entry name" value="Homeodomain-like_sf"/>
</dbReference>
<evidence type="ECO:0000256" key="2">
    <source>
        <dbReference type="PROSITE-ProRule" id="PRU00335"/>
    </source>
</evidence>
<dbReference type="GO" id="GO:0003677">
    <property type="term" value="F:DNA binding"/>
    <property type="evidence" value="ECO:0007669"/>
    <property type="project" value="UniProtKB-UniRule"/>
</dbReference>
<sequence length="212" mass="23723">MQRSRLETENRLIEAVGQLVKESGFDHIGINRVASQAGVNKILIYRYFGGLGGLLKAYFERTRPTSSVPPIDIDQLKGASLEVFFNTCYTYVIEEFRLLRHDIEAQELLKAKLLSNDGIVHAITAEKEKRLVKMVDDLSAIVHSSHARPFAAILVSSLTLLLFTGQQKRQVMGIDPSTDEGWAEIEQALKNIFQGIYLFTKERLAASAKKSA</sequence>
<dbReference type="Gene3D" id="1.10.357.10">
    <property type="entry name" value="Tetracycline Repressor, domain 2"/>
    <property type="match status" value="1"/>
</dbReference>
<dbReference type="PRINTS" id="PR00455">
    <property type="entry name" value="HTHTETR"/>
</dbReference>
<dbReference type="PROSITE" id="PS50977">
    <property type="entry name" value="HTH_TETR_2"/>
    <property type="match status" value="1"/>
</dbReference>
<reference evidence="4 5" key="1">
    <citation type="submission" date="2019-01" db="EMBL/GenBank/DDBJ databases">
        <title>Spirosoma flava sp. nov., a propanil-degrading bacterium isolated from herbicide-contaminated soil.</title>
        <authorList>
            <person name="Zhang L."/>
            <person name="Jiang J.-D."/>
        </authorList>
    </citation>
    <scope>NUCLEOTIDE SEQUENCE [LARGE SCALE GENOMIC DNA]</scope>
    <source>
        <strain evidence="4 5">TY50</strain>
    </source>
</reference>